<keyword evidence="1" id="KW-0436">Ligase</keyword>
<evidence type="ECO:0000313" key="2">
    <source>
        <dbReference type="Proteomes" id="UP001140234"/>
    </source>
</evidence>
<dbReference type="Proteomes" id="UP001140234">
    <property type="component" value="Unassembled WGS sequence"/>
</dbReference>
<keyword evidence="2" id="KW-1185">Reference proteome</keyword>
<name>A0ACC1K454_9FUNG</name>
<proteinExistence type="predicted"/>
<reference evidence="1" key="1">
    <citation type="submission" date="2022-07" db="EMBL/GenBank/DDBJ databases">
        <title>Phylogenomic reconstructions and comparative analyses of Kickxellomycotina fungi.</title>
        <authorList>
            <person name="Reynolds N.K."/>
            <person name="Stajich J.E."/>
            <person name="Barry K."/>
            <person name="Grigoriev I.V."/>
            <person name="Crous P."/>
            <person name="Smith M.E."/>
        </authorList>
    </citation>
    <scope>NUCLEOTIDE SEQUENCE</scope>
    <source>
        <strain evidence="1">CBS 109366</strain>
    </source>
</reference>
<dbReference type="EMBL" id="JANBUJ010000298">
    <property type="protein sequence ID" value="KAJ2772917.1"/>
    <property type="molecule type" value="Genomic_DNA"/>
</dbReference>
<sequence>MTVHSPPSDVSVPTTSVRSPFPDIPVPDVDIATFFFGHAQRIRDQRVADGQADEPPLLVDGETGEPMTFSELKRESEAIAAALAARGFSWDIDTTGNELAHVAVVYAPATIHACSVHYGTLIAGGVYTAIAPVISGPDLAQRLEDVRAAVVFVAPSLLPQLQEAIALLPAEAPAVDIILTRAGDAPYPSLGALPRVPDGEMLQKLADTRTDVAERVAVVMYTSGSTGRPKGVVYTHRNVVAMFTAVHEFGSGGWGFDPRAHLPSSSEQPRVLSMREPWHVFGYMALCCRSLVSGAMYVQLPRCPLGQYLAAIERHRINYLYGCPALLHRICVETTRIGHRLLALKADPEQTIDISTLQVILVGTTALLPQRQRQYADHLDGVLIFDGYGQTEAGMIAGSGSRVKAAPGYLVLSPNVVAKVIDADGSQADSYGELCLLSPQRLRRYADGGLPPTDSEGYLRTGDYVHLTQDGHISIKGRMQELIHTAEGIVYPVDIDNELARLPAVQDSLVVARGDACPVALVVLQPSPDAPVSLGDIEELIKQKTGAVIKCREVAEVPRVECGKVSLPALRAMVDSW</sequence>
<evidence type="ECO:0000313" key="1">
    <source>
        <dbReference type="EMBL" id="KAJ2772917.1"/>
    </source>
</evidence>
<organism evidence="1 2">
    <name type="scientific">Coemansia nantahalensis</name>
    <dbReference type="NCBI Taxonomy" id="2789366"/>
    <lineage>
        <taxon>Eukaryota</taxon>
        <taxon>Fungi</taxon>
        <taxon>Fungi incertae sedis</taxon>
        <taxon>Zoopagomycota</taxon>
        <taxon>Kickxellomycotina</taxon>
        <taxon>Kickxellomycetes</taxon>
        <taxon>Kickxellales</taxon>
        <taxon>Kickxellaceae</taxon>
        <taxon>Coemansia</taxon>
    </lineage>
</organism>
<gene>
    <name evidence="1" type="primary">4CL_2</name>
    <name evidence="1" type="ORF">IWQ57_001550</name>
</gene>
<accession>A0ACC1K454</accession>
<comment type="caution">
    <text evidence="1">The sequence shown here is derived from an EMBL/GenBank/DDBJ whole genome shotgun (WGS) entry which is preliminary data.</text>
</comment>
<protein>
    <submittedName>
        <fullName evidence="1">4-coumarate--CoA ligase</fullName>
    </submittedName>
</protein>